<keyword evidence="4 7" id="KW-0812">Transmembrane</keyword>
<dbReference type="EMBL" id="LR590481">
    <property type="protein sequence ID" value="VTQ86085.1"/>
    <property type="molecule type" value="Genomic_DNA"/>
</dbReference>
<dbReference type="KEGG" id="hhw:NCTC503_00874"/>
<evidence type="ECO:0000256" key="2">
    <source>
        <dbReference type="ARBA" id="ARBA00006448"/>
    </source>
</evidence>
<proteinExistence type="inferred from homology"/>
<dbReference type="PANTHER" id="PTHR34582">
    <property type="entry name" value="UPF0702 TRANSMEMBRANE PROTEIN YCAP"/>
    <property type="match status" value="1"/>
</dbReference>
<evidence type="ECO:0000256" key="1">
    <source>
        <dbReference type="ARBA" id="ARBA00004651"/>
    </source>
</evidence>
<dbReference type="RefSeq" id="WP_138209589.1">
    <property type="nucleotide sequence ID" value="NZ_CBCRUQ010000016.1"/>
</dbReference>
<keyword evidence="6 7" id="KW-0472">Membrane</keyword>
<dbReference type="Pfam" id="PF20730">
    <property type="entry name" value="YetF_N"/>
    <property type="match status" value="1"/>
</dbReference>
<dbReference type="PANTHER" id="PTHR34582:SF7">
    <property type="entry name" value="UPF0702 TRANSMEMBRANE PROTEIN YDFS"/>
    <property type="match status" value="1"/>
</dbReference>
<comment type="similarity">
    <text evidence="2">Belongs to the UPF0702 family.</text>
</comment>
<evidence type="ECO:0000256" key="7">
    <source>
        <dbReference type="SAM" id="Phobius"/>
    </source>
</evidence>
<dbReference type="Gene3D" id="3.30.240.20">
    <property type="entry name" value="bsu07140 like domains"/>
    <property type="match status" value="2"/>
</dbReference>
<dbReference type="OrthoDB" id="9778331at2"/>
<feature type="transmembrane region" description="Helical" evidence="7">
    <location>
        <begin position="7"/>
        <end position="26"/>
    </location>
</feature>
<feature type="domain" description="YetF C-terminal" evidence="8">
    <location>
        <begin position="82"/>
        <end position="215"/>
    </location>
</feature>
<evidence type="ECO:0000259" key="8">
    <source>
        <dbReference type="Pfam" id="PF04239"/>
    </source>
</evidence>
<evidence type="ECO:0000256" key="5">
    <source>
        <dbReference type="ARBA" id="ARBA00022989"/>
    </source>
</evidence>
<feature type="domain" description="YetF-like N-terminal transmembrane" evidence="9">
    <location>
        <begin position="5"/>
        <end position="77"/>
    </location>
</feature>
<reference evidence="10 11" key="1">
    <citation type="submission" date="2019-05" db="EMBL/GenBank/DDBJ databases">
        <authorList>
            <consortium name="Pathogen Informatics"/>
        </authorList>
    </citation>
    <scope>NUCLEOTIDE SEQUENCE [LARGE SCALE GENOMIC DNA]</scope>
    <source>
        <strain evidence="10 11">NCTC503</strain>
    </source>
</reference>
<dbReference type="GO" id="GO:0005886">
    <property type="term" value="C:plasma membrane"/>
    <property type="evidence" value="ECO:0007669"/>
    <property type="project" value="UniProtKB-SubCell"/>
</dbReference>
<protein>
    <submittedName>
        <fullName evidence="10">Membrane protein</fullName>
    </submittedName>
</protein>
<evidence type="ECO:0000313" key="10">
    <source>
        <dbReference type="EMBL" id="VTQ86085.1"/>
    </source>
</evidence>
<keyword evidence="5 7" id="KW-1133">Transmembrane helix</keyword>
<comment type="subcellular location">
    <subcellularLocation>
        <location evidence="1">Cell membrane</location>
        <topology evidence="1">Multi-pass membrane protein</topology>
    </subcellularLocation>
</comment>
<dbReference type="InterPro" id="IPR048454">
    <property type="entry name" value="YetF_N"/>
</dbReference>
<dbReference type="AlphaFoldDB" id="A0A4U9R491"/>
<evidence type="ECO:0000259" key="9">
    <source>
        <dbReference type="Pfam" id="PF20730"/>
    </source>
</evidence>
<gene>
    <name evidence="10" type="primary">yetF_3</name>
    <name evidence="10" type="ORF">NCTC503_00874</name>
</gene>
<dbReference type="Proteomes" id="UP000308489">
    <property type="component" value="Chromosome 1"/>
</dbReference>
<dbReference type="InterPro" id="IPR023090">
    <property type="entry name" value="UPF0702_alpha/beta_dom_sf"/>
</dbReference>
<organism evidence="10 11">
    <name type="scientific">Hathewaya histolytica</name>
    <name type="common">Clostridium histolyticum</name>
    <dbReference type="NCBI Taxonomy" id="1498"/>
    <lineage>
        <taxon>Bacteria</taxon>
        <taxon>Bacillati</taxon>
        <taxon>Bacillota</taxon>
        <taxon>Clostridia</taxon>
        <taxon>Eubacteriales</taxon>
        <taxon>Clostridiaceae</taxon>
        <taxon>Hathewaya</taxon>
    </lineage>
</organism>
<accession>A0A4U9R491</accession>
<evidence type="ECO:0000256" key="3">
    <source>
        <dbReference type="ARBA" id="ARBA00022475"/>
    </source>
</evidence>
<evidence type="ECO:0000256" key="6">
    <source>
        <dbReference type="ARBA" id="ARBA00023136"/>
    </source>
</evidence>
<evidence type="ECO:0000256" key="4">
    <source>
        <dbReference type="ARBA" id="ARBA00022692"/>
    </source>
</evidence>
<dbReference type="Pfam" id="PF04239">
    <property type="entry name" value="DUF421"/>
    <property type="match status" value="1"/>
</dbReference>
<dbReference type="InterPro" id="IPR007353">
    <property type="entry name" value="DUF421"/>
</dbReference>
<feature type="transmembrane region" description="Helical" evidence="7">
    <location>
        <begin position="59"/>
        <end position="81"/>
    </location>
</feature>
<sequence>MKEVIEILFRGCVGFFTLLILARILGKQQISQLTFFDYVLGITIGSTAATMTSELDSPLWPHLVGLFVWFGLGFLMQLITLKSRYVSKIMEGEPEIVIMEGKIMENVLRKMRYRVSDLMEQLRIKGIFDLSEIQYAILECDGGVSVVKKAENDPVTLKDLKLKPDKTGINIELIYDGKIVEQNLKDLNRNKAWLEKKLKEQNVNDYKEVFLATVNPKGEVYIDTYKDKLRKIIDIGDFKGPY</sequence>
<keyword evidence="11" id="KW-1185">Reference proteome</keyword>
<name>A0A4U9R491_HATHI</name>
<keyword evidence="3" id="KW-1003">Cell membrane</keyword>
<evidence type="ECO:0000313" key="11">
    <source>
        <dbReference type="Proteomes" id="UP000308489"/>
    </source>
</evidence>